<dbReference type="InterPro" id="IPR020056">
    <property type="entry name" value="Rbsml_bL25/Gln-tRNA_synth_N"/>
</dbReference>
<feature type="region of interest" description="Disordered" evidence="6">
    <location>
        <begin position="1"/>
        <end position="20"/>
    </location>
</feature>
<keyword evidence="3 5" id="KW-0689">Ribosomal protein</keyword>
<evidence type="ECO:0000256" key="4">
    <source>
        <dbReference type="ARBA" id="ARBA00023274"/>
    </source>
</evidence>
<comment type="similarity">
    <text evidence="5">Belongs to the bacterial ribosomal protein bL25 family. CTC subfamily.</text>
</comment>
<keyword evidence="2 5" id="KW-0694">RNA-binding</keyword>
<reference evidence="9 10" key="1">
    <citation type="submission" date="2019-03" db="EMBL/GenBank/DDBJ databases">
        <title>Metabolic reconstructions from genomes of highly enriched 'Candidatus Accumulibacter' and 'Candidatus Competibacter' bioreactor populations.</title>
        <authorList>
            <person name="Annavajhala M.K."/>
            <person name="Welles L."/>
            <person name="Abbas B."/>
            <person name="Sorokin D."/>
            <person name="Park H."/>
            <person name="Van Loosdrecht M."/>
            <person name="Chandran K."/>
        </authorList>
    </citation>
    <scope>NUCLEOTIDE SEQUENCE [LARGE SCALE GENOMIC DNA]</scope>
    <source>
        <strain evidence="9 10">SBR_G</strain>
    </source>
</reference>
<dbReference type="HAMAP" id="MF_01336">
    <property type="entry name" value="Ribosomal_bL25"/>
    <property type="match status" value="1"/>
</dbReference>
<feature type="domain" description="Large ribosomal subunit protein bL25 beta" evidence="8">
    <location>
        <begin position="102"/>
        <end position="192"/>
    </location>
</feature>
<feature type="domain" description="Large ribosomal subunit protein bL25 L25" evidence="7">
    <location>
        <begin position="7"/>
        <end position="94"/>
    </location>
</feature>
<dbReference type="NCBIfam" id="NF004130">
    <property type="entry name" value="PRK05618.1-5"/>
    <property type="match status" value="1"/>
</dbReference>
<dbReference type="CDD" id="cd00495">
    <property type="entry name" value="Ribosomal_L25_TL5_CTC"/>
    <property type="match status" value="1"/>
</dbReference>
<dbReference type="InterPro" id="IPR029751">
    <property type="entry name" value="Ribosomal_L25_dom"/>
</dbReference>
<comment type="caution">
    <text evidence="9">The sequence shown here is derived from an EMBL/GenBank/DDBJ whole genome shotgun (WGS) entry which is preliminary data.</text>
</comment>
<keyword evidence="4 5" id="KW-0687">Ribonucleoprotein</keyword>
<evidence type="ECO:0000259" key="7">
    <source>
        <dbReference type="Pfam" id="PF01386"/>
    </source>
</evidence>
<dbReference type="HAMAP" id="MF_01334">
    <property type="entry name" value="Ribosomal_bL25_CTC"/>
    <property type="match status" value="1"/>
</dbReference>
<evidence type="ECO:0000313" key="10">
    <source>
        <dbReference type="Proteomes" id="UP000760480"/>
    </source>
</evidence>
<evidence type="ECO:0000313" key="9">
    <source>
        <dbReference type="EMBL" id="NMQ20703.1"/>
    </source>
</evidence>
<comment type="function">
    <text evidence="5">This is one of the proteins that binds to the 5S RNA in the ribosome where it forms part of the central protuberance.</text>
</comment>
<dbReference type="InterPro" id="IPR011035">
    <property type="entry name" value="Ribosomal_bL25/Gln-tRNA_synth"/>
</dbReference>
<dbReference type="InterPro" id="IPR020057">
    <property type="entry name" value="Ribosomal_bL25_b-dom"/>
</dbReference>
<gene>
    <name evidence="5" type="primary">rplY</name>
    <name evidence="5" type="synonym">ctc</name>
    <name evidence="9" type="ORF">E4P82_16790</name>
</gene>
<dbReference type="Proteomes" id="UP000760480">
    <property type="component" value="Unassembled WGS sequence"/>
</dbReference>
<dbReference type="Pfam" id="PF01386">
    <property type="entry name" value="Ribosomal_L25p"/>
    <property type="match status" value="1"/>
</dbReference>
<dbReference type="Gene3D" id="2.170.120.20">
    <property type="entry name" value="Ribosomal protein L25, beta domain"/>
    <property type="match status" value="1"/>
</dbReference>
<protein>
    <recommendedName>
        <fullName evidence="5">Large ribosomal subunit protein bL25</fullName>
    </recommendedName>
    <alternativeName>
        <fullName evidence="5">General stress protein CTC</fullName>
    </alternativeName>
</protein>
<dbReference type="GO" id="GO:0005840">
    <property type="term" value="C:ribosome"/>
    <property type="evidence" value="ECO:0007669"/>
    <property type="project" value="UniProtKB-KW"/>
</dbReference>
<dbReference type="SUPFAM" id="SSF50715">
    <property type="entry name" value="Ribosomal protein L25-like"/>
    <property type="match status" value="1"/>
</dbReference>
<evidence type="ECO:0000259" key="8">
    <source>
        <dbReference type="Pfam" id="PF14693"/>
    </source>
</evidence>
<sequence>MSTTFELKADPRGKLGKGASRRLRRAGKVPAILYGGGQDPMPLLLDQLDLMNQFKNEAIYSHVLTLNLGDRTEQAVLRDVQRHPFKSTFLHLDFLRVIADRKLRAHVPLHFANETTARGVKLQGGVINRALIEIEIECLPGDLPEFIEIDLANLGLGDTIHLSEIELPANVALASHVDPGSETDAIVVSIQHAHGGGEEEAAGGEPAAG</sequence>
<dbReference type="InterPro" id="IPR020055">
    <property type="entry name" value="Ribosomal_bL25_short"/>
</dbReference>
<dbReference type="NCBIfam" id="NF004612">
    <property type="entry name" value="PRK05943.1"/>
    <property type="match status" value="1"/>
</dbReference>
<evidence type="ECO:0000256" key="6">
    <source>
        <dbReference type="SAM" id="MobiDB-lite"/>
    </source>
</evidence>
<dbReference type="NCBIfam" id="NF004128">
    <property type="entry name" value="PRK05618.1-2"/>
    <property type="match status" value="1"/>
</dbReference>
<keyword evidence="1 5" id="KW-0699">rRNA-binding</keyword>
<evidence type="ECO:0000256" key="2">
    <source>
        <dbReference type="ARBA" id="ARBA00022884"/>
    </source>
</evidence>
<keyword evidence="10" id="KW-1185">Reference proteome</keyword>
<organism evidence="9 10">
    <name type="scientific">Candidatus Competibacter phosphatis</name>
    <dbReference type="NCBI Taxonomy" id="221280"/>
    <lineage>
        <taxon>Bacteria</taxon>
        <taxon>Pseudomonadati</taxon>
        <taxon>Pseudomonadota</taxon>
        <taxon>Gammaproteobacteria</taxon>
        <taxon>Candidatus Competibacteraceae</taxon>
        <taxon>Candidatus Competibacter</taxon>
    </lineage>
</organism>
<proteinExistence type="inferred from homology"/>
<dbReference type="EMBL" id="SPMZ01000059">
    <property type="protein sequence ID" value="NMQ20703.1"/>
    <property type="molecule type" value="Genomic_DNA"/>
</dbReference>
<name>A0ABX1TRJ5_9GAMM</name>
<dbReference type="Pfam" id="PF14693">
    <property type="entry name" value="Ribosomal_TL5_C"/>
    <property type="match status" value="1"/>
</dbReference>
<accession>A0ABX1TRJ5</accession>
<dbReference type="InterPro" id="IPR020930">
    <property type="entry name" value="Ribosomal_uL5_bac-type"/>
</dbReference>
<evidence type="ECO:0000256" key="5">
    <source>
        <dbReference type="HAMAP-Rule" id="MF_01334"/>
    </source>
</evidence>
<dbReference type="InterPro" id="IPR001021">
    <property type="entry name" value="Ribosomal_bL25_long"/>
</dbReference>
<dbReference type="Gene3D" id="2.40.240.10">
    <property type="entry name" value="Ribosomal Protein L25, Chain P"/>
    <property type="match status" value="1"/>
</dbReference>
<dbReference type="RefSeq" id="WP_169249972.1">
    <property type="nucleotide sequence ID" value="NZ_SPMZ01000059.1"/>
</dbReference>
<evidence type="ECO:0000256" key="3">
    <source>
        <dbReference type="ARBA" id="ARBA00022980"/>
    </source>
</evidence>
<dbReference type="PANTHER" id="PTHR33284:SF1">
    <property type="entry name" value="RIBOSOMAL PROTEIN L25_GLN-TRNA SYNTHETASE, ANTI-CODON-BINDING DOMAIN-CONTAINING PROTEIN"/>
    <property type="match status" value="1"/>
</dbReference>
<dbReference type="PANTHER" id="PTHR33284">
    <property type="entry name" value="RIBOSOMAL PROTEIN L25/GLN-TRNA SYNTHETASE, ANTI-CODON-BINDING DOMAIN-CONTAINING PROTEIN"/>
    <property type="match status" value="1"/>
</dbReference>
<comment type="subunit">
    <text evidence="5">Part of the 50S ribosomal subunit; part of the 5S rRNA/L5/L18/L25 subcomplex. Contacts the 5S rRNA. Binds to the 5S rRNA independently of L5 and L18.</text>
</comment>
<dbReference type="InterPro" id="IPR037121">
    <property type="entry name" value="Ribosomal_bL25_C"/>
</dbReference>
<dbReference type="NCBIfam" id="TIGR00731">
    <property type="entry name" value="bL25_bact_ctc"/>
    <property type="match status" value="1"/>
</dbReference>
<evidence type="ECO:0000256" key="1">
    <source>
        <dbReference type="ARBA" id="ARBA00022730"/>
    </source>
</evidence>